<reference evidence="2" key="1">
    <citation type="submission" date="2021-02" db="EMBL/GenBank/DDBJ databases">
        <authorList>
            <person name="Dougan E. K."/>
            <person name="Rhodes N."/>
            <person name="Thang M."/>
            <person name="Chan C."/>
        </authorList>
    </citation>
    <scope>NUCLEOTIDE SEQUENCE</scope>
</reference>
<evidence type="ECO:0000313" key="3">
    <source>
        <dbReference type="Proteomes" id="UP000604046"/>
    </source>
</evidence>
<dbReference type="Proteomes" id="UP000604046">
    <property type="component" value="Unassembled WGS sequence"/>
</dbReference>
<proteinExistence type="predicted"/>
<evidence type="ECO:0000256" key="1">
    <source>
        <dbReference type="SAM" id="MobiDB-lite"/>
    </source>
</evidence>
<name>A0A812PT60_9DINO</name>
<organism evidence="2 3">
    <name type="scientific">Symbiodinium natans</name>
    <dbReference type="NCBI Taxonomy" id="878477"/>
    <lineage>
        <taxon>Eukaryota</taxon>
        <taxon>Sar</taxon>
        <taxon>Alveolata</taxon>
        <taxon>Dinophyceae</taxon>
        <taxon>Suessiales</taxon>
        <taxon>Symbiodiniaceae</taxon>
        <taxon>Symbiodinium</taxon>
    </lineage>
</organism>
<dbReference type="EMBL" id="CAJNDS010002199">
    <property type="protein sequence ID" value="CAE7368885.1"/>
    <property type="molecule type" value="Genomic_DNA"/>
</dbReference>
<protein>
    <submittedName>
        <fullName evidence="2">Kif4 protein</fullName>
    </submittedName>
</protein>
<keyword evidence="3" id="KW-1185">Reference proteome</keyword>
<dbReference type="OrthoDB" id="10352489at2759"/>
<feature type="region of interest" description="Disordered" evidence="1">
    <location>
        <begin position="1"/>
        <end position="24"/>
    </location>
</feature>
<gene>
    <name evidence="2" type="primary">kif4</name>
    <name evidence="2" type="ORF">SNAT2548_LOCUS20090</name>
</gene>
<accession>A0A812PT60</accession>
<dbReference type="AlphaFoldDB" id="A0A812PT60"/>
<comment type="caution">
    <text evidence="2">The sequence shown here is derived from an EMBL/GenBank/DDBJ whole genome shotgun (WGS) entry which is preliminary data.</text>
</comment>
<sequence>MSRAAFRTLGAEDEEEDDPRKHDCKGKLDQREAVFNFKQQKLQTDMEMWFMEEIPEIYGADSDDLDESLQEDAQAEIIAKICSTGDCEAMRQTLLDWLVQCPDPHRRDDFVGKAVSMALKVNMAGRSQK</sequence>
<evidence type="ECO:0000313" key="2">
    <source>
        <dbReference type="EMBL" id="CAE7368885.1"/>
    </source>
</evidence>